<reference evidence="9" key="1">
    <citation type="submission" date="2024-03" db="EMBL/GenBank/DDBJ databases">
        <authorList>
            <consortium name="ELIXIR-Norway"/>
            <consortium name="Elixir Norway"/>
        </authorList>
    </citation>
    <scope>NUCLEOTIDE SEQUENCE</scope>
</reference>
<evidence type="ECO:0000256" key="4">
    <source>
        <dbReference type="ARBA" id="ARBA00023242"/>
    </source>
</evidence>
<feature type="compositionally biased region" description="Acidic residues" evidence="5">
    <location>
        <begin position="198"/>
        <end position="210"/>
    </location>
</feature>
<evidence type="ECO:0000256" key="1">
    <source>
        <dbReference type="ARBA" id="ARBA00023015"/>
    </source>
</evidence>
<dbReference type="PROSITE" id="PS51293">
    <property type="entry name" value="SANT"/>
    <property type="match status" value="1"/>
</dbReference>
<feature type="region of interest" description="Disordered" evidence="5">
    <location>
        <begin position="632"/>
        <end position="729"/>
    </location>
</feature>
<feature type="region of interest" description="Disordered" evidence="5">
    <location>
        <begin position="410"/>
        <end position="461"/>
    </location>
</feature>
<dbReference type="InterPro" id="IPR001005">
    <property type="entry name" value="SANT/Myb"/>
</dbReference>
<evidence type="ECO:0000256" key="5">
    <source>
        <dbReference type="SAM" id="MobiDB-lite"/>
    </source>
</evidence>
<feature type="region of interest" description="Disordered" evidence="5">
    <location>
        <begin position="1"/>
        <end position="22"/>
    </location>
</feature>
<keyword evidence="2" id="KW-0238">DNA-binding</keyword>
<dbReference type="PROSITE" id="PS50090">
    <property type="entry name" value="MYB_LIKE"/>
    <property type="match status" value="1"/>
</dbReference>
<name>A0ABP1ABA6_9BRYO</name>
<dbReference type="Proteomes" id="UP001497522">
    <property type="component" value="Chromosome 10"/>
</dbReference>
<organism evidence="9 10">
    <name type="scientific">Sphagnum jensenii</name>
    <dbReference type="NCBI Taxonomy" id="128206"/>
    <lineage>
        <taxon>Eukaryota</taxon>
        <taxon>Viridiplantae</taxon>
        <taxon>Streptophyta</taxon>
        <taxon>Embryophyta</taxon>
        <taxon>Bryophyta</taxon>
        <taxon>Sphagnophytina</taxon>
        <taxon>Sphagnopsida</taxon>
        <taxon>Sphagnales</taxon>
        <taxon>Sphagnaceae</taxon>
        <taxon>Sphagnum</taxon>
    </lineage>
</organism>
<feature type="compositionally biased region" description="Basic and acidic residues" evidence="5">
    <location>
        <begin position="216"/>
        <end position="227"/>
    </location>
</feature>
<evidence type="ECO:0000259" key="7">
    <source>
        <dbReference type="PROSITE" id="PS51293"/>
    </source>
</evidence>
<evidence type="ECO:0000256" key="2">
    <source>
        <dbReference type="ARBA" id="ARBA00023125"/>
    </source>
</evidence>
<dbReference type="PANTHER" id="PTHR12802:SF146">
    <property type="entry name" value="PROTEIN REVEILLE 3"/>
    <property type="match status" value="1"/>
</dbReference>
<proteinExistence type="predicted"/>
<dbReference type="InterPro" id="IPR009057">
    <property type="entry name" value="Homeodomain-like_sf"/>
</dbReference>
<feature type="region of interest" description="Disordered" evidence="5">
    <location>
        <begin position="522"/>
        <end position="541"/>
    </location>
</feature>
<feature type="region of interest" description="Disordered" evidence="5">
    <location>
        <begin position="137"/>
        <end position="227"/>
    </location>
</feature>
<dbReference type="Gene3D" id="1.10.10.60">
    <property type="entry name" value="Homeodomain-like"/>
    <property type="match status" value="1"/>
</dbReference>
<dbReference type="InterPro" id="IPR006447">
    <property type="entry name" value="Myb_dom_plants"/>
</dbReference>
<evidence type="ECO:0000313" key="10">
    <source>
        <dbReference type="Proteomes" id="UP001497522"/>
    </source>
</evidence>
<dbReference type="PROSITE" id="PS51294">
    <property type="entry name" value="HTH_MYB"/>
    <property type="match status" value="1"/>
</dbReference>
<dbReference type="SUPFAM" id="SSF46689">
    <property type="entry name" value="Homeodomain-like"/>
    <property type="match status" value="1"/>
</dbReference>
<feature type="domain" description="SANT" evidence="7">
    <location>
        <begin position="67"/>
        <end position="118"/>
    </location>
</feature>
<feature type="domain" description="Myb-like" evidence="6">
    <location>
        <begin position="64"/>
        <end position="114"/>
    </location>
</feature>
<feature type="domain" description="HTH myb-type" evidence="8">
    <location>
        <begin position="64"/>
        <end position="118"/>
    </location>
</feature>
<dbReference type="InterPro" id="IPR017884">
    <property type="entry name" value="SANT_dom"/>
</dbReference>
<sequence>MMIMTPSSAGDGEPHQAGGGGCGGEEGKLLQWSSSVAAAAVVGSSAAAAQDDALENTKVRKPYTITKQRERWTEEEHQRFLEALKLYGRAWRQIEEHIGTKTAVQIRSHAQKFFSKVERDHQAIACGIDTAGMVSQSLIDIPPPRPKRKPSHPYPRKARGNSFSKHSDDNTTVVSSSSGLATEKSEEEEGFGKSSTMQEDDTTTQVDEESSPPSLPKEKEDLGEDSKLPAVAPRQVLSEPSSWVPFPPFHHYPPWGSCFQNQVPHPNQHPAYGNLEKLAQFSGFVMPQEFMLPWHPSPMACTSSSAPQDLPAMAAAAVPTLCPAIGSETSAITTSDFSEFGSNTSPKGTEAVTSTAAMAAAASVTIAAASAWWALQNMASPLSLTAMGGALYNPVMAAIPSPLLFSQGQLLQPDCGGQNPEPVAEDTPPLEQTLEDSSKELEDSSKELLHSGHELVSSSAVQRAQRAVRVKEVKGRGGLAMMSSAGSSDLCGSSSWGGHCLTPGSGGDSSREVGQRLELLKSSGESISRSPSNAGSSPTKLHKLKSQLSGLVQKELSSVHAKSSKDEGDEVGFEYWKHLRDESYSGFSINPVTCSSPKLGVSGSPAFQFLNSRGFSRFNSFPAECVNQDPYAKSSEEHHPALQTSSGSEASGSDGGILAENASGEGGGPSSNSSACGNLPEGHDPSGSSEGSSDVEVPSNVASNCREENNGRSASEAEIVENEPEEAQVSHCSHDAHFTALRKDSEKHPQECAFRLLPRSLSLTSKKQTEAMGRGQIAFQALFAQDTLPRTFTPPPRDSVAAHRTQAHDSGVVKQSLSFRLQSRISDSKASSFGSLPADEDHPHHAMDVADQDSAFNAWQPSKPTEGSGAKIERCESSSITMSSGARVTKGAEERQSPQQTNNAKRKERCGEGSAINWLTLGTESSGLKQVKCNAKDQNFNSQRELLQKETFAPNIDFFPRQKKEKSVASSKVHDTGSSAFVELSSVPLSGKTHMFPLSIATSGTALSTISSTKSVKYSGLGFVPYQRASLEPSLQL</sequence>
<dbReference type="Pfam" id="PF00249">
    <property type="entry name" value="Myb_DNA-binding"/>
    <property type="match status" value="1"/>
</dbReference>
<gene>
    <name evidence="9" type="ORF">CSSPJE1EN2_LOCUS2804</name>
</gene>
<keyword evidence="4" id="KW-0539">Nucleus</keyword>
<evidence type="ECO:0000313" key="9">
    <source>
        <dbReference type="EMBL" id="CAK9859809.1"/>
    </source>
</evidence>
<protein>
    <submittedName>
        <fullName evidence="9">Uncharacterized protein</fullName>
    </submittedName>
</protein>
<dbReference type="SMART" id="SM00717">
    <property type="entry name" value="SANT"/>
    <property type="match status" value="1"/>
</dbReference>
<evidence type="ECO:0000259" key="6">
    <source>
        <dbReference type="PROSITE" id="PS50090"/>
    </source>
</evidence>
<evidence type="ECO:0000256" key="3">
    <source>
        <dbReference type="ARBA" id="ARBA00023163"/>
    </source>
</evidence>
<dbReference type="CDD" id="cd00167">
    <property type="entry name" value="SANT"/>
    <property type="match status" value="1"/>
</dbReference>
<feature type="region of interest" description="Disordered" evidence="5">
    <location>
        <begin position="858"/>
        <end position="909"/>
    </location>
</feature>
<accession>A0ABP1ABA6</accession>
<evidence type="ECO:0000259" key="8">
    <source>
        <dbReference type="PROSITE" id="PS51294"/>
    </source>
</evidence>
<dbReference type="PANTHER" id="PTHR12802">
    <property type="entry name" value="SWI/SNF COMPLEX-RELATED"/>
    <property type="match status" value="1"/>
</dbReference>
<dbReference type="EMBL" id="OZ023711">
    <property type="protein sequence ID" value="CAK9859809.1"/>
    <property type="molecule type" value="Genomic_DNA"/>
</dbReference>
<feature type="compositionally biased region" description="Basic and acidic residues" evidence="5">
    <location>
        <begin position="436"/>
        <end position="453"/>
    </location>
</feature>
<feature type="compositionally biased region" description="Polar residues" evidence="5">
    <location>
        <begin position="523"/>
        <end position="539"/>
    </location>
</feature>
<feature type="compositionally biased region" description="Polar residues" evidence="5">
    <location>
        <begin position="877"/>
        <end position="886"/>
    </location>
</feature>
<keyword evidence="1" id="KW-0805">Transcription regulation</keyword>
<dbReference type="NCBIfam" id="TIGR01557">
    <property type="entry name" value="myb_SHAQKYF"/>
    <property type="match status" value="1"/>
</dbReference>
<keyword evidence="3" id="KW-0804">Transcription</keyword>
<keyword evidence="10" id="KW-1185">Reference proteome</keyword>
<feature type="compositionally biased region" description="Basic residues" evidence="5">
    <location>
        <begin position="145"/>
        <end position="159"/>
    </location>
</feature>
<dbReference type="InterPro" id="IPR017930">
    <property type="entry name" value="Myb_dom"/>
</dbReference>
<feature type="compositionally biased region" description="Low complexity" evidence="5">
    <location>
        <begin position="685"/>
        <end position="699"/>
    </location>
</feature>